<accession>A0A2I1GYD3</accession>
<keyword evidence="5" id="KW-1185">Reference proteome</keyword>
<feature type="coiled-coil region" evidence="1">
    <location>
        <begin position="409"/>
        <end position="436"/>
    </location>
</feature>
<dbReference type="AlphaFoldDB" id="A0A2I1GYD3"/>
<dbReference type="VEuPathDB" id="FungiDB:RhiirFUN_023910"/>
<keyword evidence="3" id="KW-0732">Signal</keyword>
<feature type="transmembrane region" description="Helical" evidence="2">
    <location>
        <begin position="206"/>
        <end position="227"/>
    </location>
</feature>
<name>A0A2I1GYD3_9GLOM</name>
<feature type="signal peptide" evidence="3">
    <location>
        <begin position="1"/>
        <end position="20"/>
    </location>
</feature>
<feature type="transmembrane region" description="Helical" evidence="2">
    <location>
        <begin position="152"/>
        <end position="171"/>
    </location>
</feature>
<evidence type="ECO:0000256" key="1">
    <source>
        <dbReference type="SAM" id="Coils"/>
    </source>
</evidence>
<proteinExistence type="predicted"/>
<reference evidence="4 5" key="1">
    <citation type="submission" date="2015-10" db="EMBL/GenBank/DDBJ databases">
        <title>Genome analyses suggest a sexual origin of heterokaryosis in a supposedly ancient asexual fungus.</title>
        <authorList>
            <person name="Ropars J."/>
            <person name="Sedzielewska K."/>
            <person name="Noel J."/>
            <person name="Charron P."/>
            <person name="Farinelli L."/>
            <person name="Marton T."/>
            <person name="Kruger M."/>
            <person name="Pelin A."/>
            <person name="Brachmann A."/>
            <person name="Corradi N."/>
        </authorList>
    </citation>
    <scope>NUCLEOTIDE SEQUENCE [LARGE SCALE GENOMIC DNA]</scope>
    <source>
        <strain evidence="4 5">A4</strain>
    </source>
</reference>
<dbReference type="VEuPathDB" id="FungiDB:RhiirA1_456780"/>
<comment type="caution">
    <text evidence="4">The sequence shown here is derived from an EMBL/GenBank/DDBJ whole genome shotgun (WGS) entry which is preliminary data.</text>
</comment>
<keyword evidence="1" id="KW-0175">Coiled coil</keyword>
<dbReference type="EMBL" id="LLXI01001044">
    <property type="protein sequence ID" value="PKY51564.1"/>
    <property type="molecule type" value="Genomic_DNA"/>
</dbReference>
<evidence type="ECO:0000256" key="3">
    <source>
        <dbReference type="SAM" id="SignalP"/>
    </source>
</evidence>
<evidence type="ECO:0000313" key="5">
    <source>
        <dbReference type="Proteomes" id="UP000234323"/>
    </source>
</evidence>
<organism evidence="4 5">
    <name type="scientific">Rhizophagus irregularis</name>
    <dbReference type="NCBI Taxonomy" id="588596"/>
    <lineage>
        <taxon>Eukaryota</taxon>
        <taxon>Fungi</taxon>
        <taxon>Fungi incertae sedis</taxon>
        <taxon>Mucoromycota</taxon>
        <taxon>Glomeromycotina</taxon>
        <taxon>Glomeromycetes</taxon>
        <taxon>Glomerales</taxon>
        <taxon>Glomeraceae</taxon>
        <taxon>Rhizophagus</taxon>
    </lineage>
</organism>
<evidence type="ECO:0000256" key="2">
    <source>
        <dbReference type="SAM" id="Phobius"/>
    </source>
</evidence>
<dbReference type="VEuPathDB" id="FungiDB:FUN_003011"/>
<feature type="coiled-coil region" evidence="1">
    <location>
        <begin position="345"/>
        <end position="375"/>
    </location>
</feature>
<keyword evidence="2" id="KW-1133">Transmembrane helix</keyword>
<sequence length="586" mass="67646">MRLYFIFLLSIILLVLPVESLFESEYQLGKVRLTSDGTTYFKSFENDKVKVKEFFDNLTQELAKAIPVGPERITTNRRHEIDTSVSSEQYVLSIDIKMTNNKTERNASLIVSDLDTLIKNKLTTVIGSGDYTNYLDGQYGYQIIPRWIEKNLSNVLASIALNIVLLMLAFQNNTFTIYSRGNAIVRFVSSILFTSIDAGSVENVCITSLFFVAYSFTINLGFAYKIVSDELMRHGLQKLLEELEDDLKEGNNPAEYESVEDGGTTELIINNNGVDRLDKITKVLREIKRELRIIFGELIVISELIKELKTVNENLKNPKVIVKKLNKINKFIREFMQVEGFTKELLDVSEHLDKLDELLKEIKDNVNEKEISEINYLIESMKNKLRIEQLKKKLNEAAEYLTNNEVILASEDSEKIKELLKELNDFKKELREFNDRAEPTAVDEDEEMNNAVNEYSDEKNILDLFLRKFESRFGSLRESDQPEKKYRKISQWLRDYKDNQVIVVIFAILAGVDLLHIKLLGSMLRVPIPSLNFFCLKPKIIAVDFNAKLSYAAKRNLFWGVVCNIFNMDIPAIFLQEFDQSIQINE</sequence>
<evidence type="ECO:0000313" key="4">
    <source>
        <dbReference type="EMBL" id="PKY51564.1"/>
    </source>
</evidence>
<gene>
    <name evidence="4" type="ORF">RhiirA4_494158</name>
</gene>
<keyword evidence="2" id="KW-0472">Membrane</keyword>
<protein>
    <submittedName>
        <fullName evidence="4">Uncharacterized protein</fullName>
    </submittedName>
</protein>
<dbReference type="Proteomes" id="UP000234323">
    <property type="component" value="Unassembled WGS sequence"/>
</dbReference>
<feature type="chain" id="PRO_5016391252" evidence="3">
    <location>
        <begin position="21"/>
        <end position="586"/>
    </location>
</feature>
<keyword evidence="2" id="KW-0812">Transmembrane</keyword>
<feature type="transmembrane region" description="Helical" evidence="2">
    <location>
        <begin position="501"/>
        <end position="521"/>
    </location>
</feature>